<proteinExistence type="predicted"/>
<organism evidence="1">
    <name type="scientific">Arsenophonus endosymbiont of Trialeurodes vaporariorum</name>
    <dbReference type="NCBI Taxonomy" id="235567"/>
    <lineage>
        <taxon>Bacteria</taxon>
        <taxon>Pseudomonadati</taxon>
        <taxon>Pseudomonadota</taxon>
        <taxon>Gammaproteobacteria</taxon>
        <taxon>Enterobacterales</taxon>
        <taxon>Morganellaceae</taxon>
        <taxon>Arsenophonus</taxon>
    </lineage>
</organism>
<dbReference type="AlphaFoldDB" id="A0A3B0M8H4"/>
<accession>A0A3B0M8H4</accession>
<name>A0A3B0M8H4_9GAMM</name>
<evidence type="ECO:0000313" key="1">
    <source>
        <dbReference type="EMBL" id="SSW96468.1"/>
    </source>
</evidence>
<protein>
    <submittedName>
        <fullName evidence="1">Uncharacterized protein</fullName>
    </submittedName>
</protein>
<reference evidence="1" key="1">
    <citation type="submission" date="2018-04" db="EMBL/GenBank/DDBJ databases">
        <authorList>
            <person name="Go L.Y."/>
            <person name="Mitchell J.A."/>
        </authorList>
    </citation>
    <scope>NUCLEOTIDE SEQUENCE</scope>
    <source>
        <strain evidence="1">ARTV</strain>
    </source>
</reference>
<gene>
    <name evidence="1" type="ORF">ARTV_2903</name>
</gene>
<dbReference type="EMBL" id="UFQR01000017">
    <property type="protein sequence ID" value="SSW96468.1"/>
    <property type="molecule type" value="Genomic_DNA"/>
</dbReference>
<sequence>MMAENSIIELEKEVNNKEQWLIEKSNYELYNPKPGTVVYRSKILESAEQKLHYLCIHCYESGVKSILQYAVTKPGTTSLHSALFHCHRCNAYYDFPYEYVRDYT</sequence>